<dbReference type="GO" id="GO:0005811">
    <property type="term" value="C:lipid droplet"/>
    <property type="evidence" value="ECO:0007669"/>
    <property type="project" value="TreeGrafter"/>
</dbReference>
<dbReference type="PANTHER" id="PTHR12406:SF42">
    <property type="entry name" value="PNPLA DOMAIN-CONTAINING PROTEIN"/>
    <property type="match status" value="1"/>
</dbReference>
<feature type="domain" description="PNPLA" evidence="3">
    <location>
        <begin position="49"/>
        <end position="214"/>
    </location>
</feature>
<evidence type="ECO:0000313" key="5">
    <source>
        <dbReference type="Proteomes" id="UP000794436"/>
    </source>
</evidence>
<feature type="short sequence motif" description="GXSXG" evidence="2">
    <location>
        <begin position="81"/>
        <end position="85"/>
    </location>
</feature>
<dbReference type="Gene3D" id="3.40.1090.10">
    <property type="entry name" value="Cytosolic phospholipase A2 catalytic domain"/>
    <property type="match status" value="2"/>
</dbReference>
<protein>
    <recommendedName>
        <fullName evidence="3">PNPLA domain-containing protein</fullName>
    </recommendedName>
</protein>
<evidence type="ECO:0000259" key="3">
    <source>
        <dbReference type="PROSITE" id="PS51635"/>
    </source>
</evidence>
<sequence length="457" mass="51627">MNANALFMPIPYAFARLLKRDKEKNRRRLEKDTSADNSAPEIPLEKLSISFSGGGWLMLYMYGVAKAMREQGIHHRARFIGTSAGALAAIGLTLDADFDAICETVISSYVPQAHNTLKGPFQMRDYLIDALTKHANLQNFERCNQNPDKCTVVYTSLSAWKSRRRNTFKSRDHLLATLIASCCATPVVGLPFKLDGEWVMDGGVFDNQPLFEDGARTITVSPNVFSGADIRPSRYIPPWWSMYPPSQQDLRWVFDLGYEDGLSWGVRQGYADARSIRIPQKASTYVGAWKTVVGQIVGYRWIEDQVLRLVSFFTSTKTTTARHLLKFELSFWKFIAICAASVDRVTMLWSGIVSATLVGLLAEGNQHVIECAIVGGIHLAVWFSKLHNALQHVNASPQWQRLESSIVEIENSSVLIEETEEEDEMKRVKTYEKMLQKEHHEALIEASYIYRMSVKTA</sequence>
<dbReference type="InterPro" id="IPR016035">
    <property type="entry name" value="Acyl_Trfase/lysoPLipase"/>
</dbReference>
<dbReference type="InterPro" id="IPR002641">
    <property type="entry name" value="PNPLA_dom"/>
</dbReference>
<evidence type="ECO:0000256" key="2">
    <source>
        <dbReference type="PROSITE-ProRule" id="PRU01161"/>
    </source>
</evidence>
<dbReference type="SUPFAM" id="SSF52151">
    <property type="entry name" value="FabD/lysophospholipase-like"/>
    <property type="match status" value="1"/>
</dbReference>
<dbReference type="GO" id="GO:0016020">
    <property type="term" value="C:membrane"/>
    <property type="evidence" value="ECO:0007669"/>
    <property type="project" value="TreeGrafter"/>
</dbReference>
<dbReference type="OrthoDB" id="197155at2759"/>
<organism evidence="4 5">
    <name type="scientific">Pythium oligandrum</name>
    <name type="common">Mycoparasitic fungus</name>
    <dbReference type="NCBI Taxonomy" id="41045"/>
    <lineage>
        <taxon>Eukaryota</taxon>
        <taxon>Sar</taxon>
        <taxon>Stramenopiles</taxon>
        <taxon>Oomycota</taxon>
        <taxon>Peronosporomycetes</taxon>
        <taxon>Pythiales</taxon>
        <taxon>Pythiaceae</taxon>
        <taxon>Pythium</taxon>
    </lineage>
</organism>
<keyword evidence="5" id="KW-1185">Reference proteome</keyword>
<gene>
    <name evidence="4" type="ORF">Poli38472_010433</name>
</gene>
<accession>A0A8K1C311</accession>
<keyword evidence="2" id="KW-0442">Lipid degradation</keyword>
<name>A0A8K1C311_PYTOL</name>
<comment type="caution">
    <text evidence="4">The sequence shown here is derived from an EMBL/GenBank/DDBJ whole genome shotgun (WGS) entry which is preliminary data.</text>
</comment>
<dbReference type="GO" id="GO:0019433">
    <property type="term" value="P:triglyceride catabolic process"/>
    <property type="evidence" value="ECO:0007669"/>
    <property type="project" value="TreeGrafter"/>
</dbReference>
<keyword evidence="2" id="KW-0378">Hydrolase</keyword>
<dbReference type="InterPro" id="IPR033562">
    <property type="entry name" value="PLPL"/>
</dbReference>
<dbReference type="Proteomes" id="UP000794436">
    <property type="component" value="Unassembled WGS sequence"/>
</dbReference>
<dbReference type="EMBL" id="SPLM01000147">
    <property type="protein sequence ID" value="TMW55551.1"/>
    <property type="molecule type" value="Genomic_DNA"/>
</dbReference>
<dbReference type="GO" id="GO:0005737">
    <property type="term" value="C:cytoplasm"/>
    <property type="evidence" value="ECO:0007669"/>
    <property type="project" value="TreeGrafter"/>
</dbReference>
<proteinExistence type="predicted"/>
<dbReference type="PROSITE" id="PS51635">
    <property type="entry name" value="PNPLA"/>
    <property type="match status" value="1"/>
</dbReference>
<keyword evidence="1 2" id="KW-0443">Lipid metabolism</keyword>
<dbReference type="PANTHER" id="PTHR12406">
    <property type="entry name" value="CALCIUM-INDEPENDENT PHOSPHOLIPASE A2 IPLA2 -RELATED"/>
    <property type="match status" value="1"/>
</dbReference>
<evidence type="ECO:0000313" key="4">
    <source>
        <dbReference type="EMBL" id="TMW55551.1"/>
    </source>
</evidence>
<reference evidence="4" key="1">
    <citation type="submission" date="2019-03" db="EMBL/GenBank/DDBJ databases">
        <title>Long read genome sequence of the mycoparasitic Pythium oligandrum ATCC 38472 isolated from sugarbeet rhizosphere.</title>
        <authorList>
            <person name="Gaulin E."/>
        </authorList>
    </citation>
    <scope>NUCLEOTIDE SEQUENCE</scope>
    <source>
        <strain evidence="4">ATCC 38472_TT</strain>
    </source>
</reference>
<feature type="active site" description="Nucleophile" evidence="2">
    <location>
        <position position="83"/>
    </location>
</feature>
<evidence type="ECO:0000256" key="1">
    <source>
        <dbReference type="ARBA" id="ARBA00023098"/>
    </source>
</evidence>
<dbReference type="GO" id="GO:0055088">
    <property type="term" value="P:lipid homeostasis"/>
    <property type="evidence" value="ECO:0007669"/>
    <property type="project" value="TreeGrafter"/>
</dbReference>
<comment type="caution">
    <text evidence="2">Lacks conserved residue(s) required for the propagation of feature annotation.</text>
</comment>
<dbReference type="GO" id="GO:0004806">
    <property type="term" value="F:triacylglycerol lipase activity"/>
    <property type="evidence" value="ECO:0007669"/>
    <property type="project" value="TreeGrafter"/>
</dbReference>
<feature type="short sequence motif" description="DGA/G" evidence="2">
    <location>
        <begin position="201"/>
        <end position="203"/>
    </location>
</feature>
<dbReference type="AlphaFoldDB" id="A0A8K1C311"/>
<feature type="active site" description="Proton acceptor" evidence="2">
    <location>
        <position position="201"/>
    </location>
</feature>
<dbReference type="Pfam" id="PF01734">
    <property type="entry name" value="Patatin"/>
    <property type="match status" value="1"/>
</dbReference>